<dbReference type="FunFam" id="3.30.1360.40:FF:000001">
    <property type="entry name" value="Ribosome-recycling factor"/>
    <property type="match status" value="1"/>
</dbReference>
<dbReference type="Pfam" id="PF01765">
    <property type="entry name" value="RRF"/>
    <property type="match status" value="1"/>
</dbReference>
<keyword evidence="2 3" id="KW-0648">Protein biosynthesis</keyword>
<dbReference type="GO" id="GO:0005737">
    <property type="term" value="C:cytoplasm"/>
    <property type="evidence" value="ECO:0007669"/>
    <property type="project" value="UniProtKB-SubCell"/>
</dbReference>
<dbReference type="Proteomes" id="UP000274391">
    <property type="component" value="Unassembled WGS sequence"/>
</dbReference>
<dbReference type="HAMAP" id="MF_00040">
    <property type="entry name" value="RRF"/>
    <property type="match status" value="1"/>
</dbReference>
<evidence type="ECO:0000313" key="6">
    <source>
        <dbReference type="Proteomes" id="UP000274391"/>
    </source>
</evidence>
<dbReference type="InterPro" id="IPR023584">
    <property type="entry name" value="Ribosome_recyc_fac_dom"/>
</dbReference>
<comment type="similarity">
    <text evidence="1 3">Belongs to the RRF family.</text>
</comment>
<dbReference type="NCBIfam" id="TIGR00496">
    <property type="entry name" value="frr"/>
    <property type="match status" value="1"/>
</dbReference>
<keyword evidence="3" id="KW-0963">Cytoplasm</keyword>
<accession>A0A3P3VUF2</accession>
<dbReference type="OrthoDB" id="9804006at2"/>
<dbReference type="GO" id="GO:0043023">
    <property type="term" value="F:ribosomal large subunit binding"/>
    <property type="evidence" value="ECO:0007669"/>
    <property type="project" value="TreeGrafter"/>
</dbReference>
<dbReference type="CDD" id="cd00520">
    <property type="entry name" value="RRF"/>
    <property type="match status" value="1"/>
</dbReference>
<dbReference type="Gene3D" id="3.30.1360.40">
    <property type="match status" value="1"/>
</dbReference>
<dbReference type="PANTHER" id="PTHR20982">
    <property type="entry name" value="RIBOSOME RECYCLING FACTOR"/>
    <property type="match status" value="1"/>
</dbReference>
<evidence type="ECO:0000313" key="5">
    <source>
        <dbReference type="EMBL" id="RRJ86084.1"/>
    </source>
</evidence>
<evidence type="ECO:0000256" key="3">
    <source>
        <dbReference type="HAMAP-Rule" id="MF_00040"/>
    </source>
</evidence>
<sequence>MISEVLAETKEKMERAVEHAHEEFGNIRTGRANPALFDKLLVDYYGTPTPMGQLASLQVPEARMLVITPYDKSALKEIEKAIAAHPNLGVNPTNDGQLIRVVMPELTKERRLEYVKLARDRAEDSRIAVRNVRRKSKTDLDALTSEVGEDDVARAEKELDKLTKSYIDRIDEALKLKEADLLEV</sequence>
<evidence type="ECO:0000259" key="4">
    <source>
        <dbReference type="Pfam" id="PF01765"/>
    </source>
</evidence>
<organism evidence="5 6">
    <name type="scientific">Gulosibacter macacae</name>
    <dbReference type="NCBI Taxonomy" id="2488791"/>
    <lineage>
        <taxon>Bacteria</taxon>
        <taxon>Bacillati</taxon>
        <taxon>Actinomycetota</taxon>
        <taxon>Actinomycetes</taxon>
        <taxon>Micrococcales</taxon>
        <taxon>Microbacteriaceae</taxon>
        <taxon>Gulosibacter</taxon>
    </lineage>
</organism>
<proteinExistence type="inferred from homology"/>
<dbReference type="PANTHER" id="PTHR20982:SF3">
    <property type="entry name" value="MITOCHONDRIAL RIBOSOME RECYCLING FACTOR PSEUDO 1"/>
    <property type="match status" value="1"/>
</dbReference>
<comment type="caution">
    <text evidence="5">The sequence shown here is derived from an EMBL/GenBank/DDBJ whole genome shotgun (WGS) entry which is preliminary data.</text>
</comment>
<dbReference type="SUPFAM" id="SSF55194">
    <property type="entry name" value="Ribosome recycling factor, RRF"/>
    <property type="match status" value="1"/>
</dbReference>
<gene>
    <name evidence="3" type="primary">frr</name>
    <name evidence="5" type="ORF">EG850_10210</name>
</gene>
<dbReference type="InterPro" id="IPR036191">
    <property type="entry name" value="RRF_sf"/>
</dbReference>
<evidence type="ECO:0000256" key="2">
    <source>
        <dbReference type="ARBA" id="ARBA00022917"/>
    </source>
</evidence>
<reference evidence="5 6" key="1">
    <citation type="submission" date="2018-11" db="EMBL/GenBank/DDBJ databases">
        <title>YIM 102482-1 draft genome.</title>
        <authorList>
            <person name="Li G."/>
            <person name="Jiang Y."/>
        </authorList>
    </citation>
    <scope>NUCLEOTIDE SEQUENCE [LARGE SCALE GENOMIC DNA]</scope>
    <source>
        <strain evidence="5 6">YIM 102482-1</strain>
    </source>
</reference>
<protein>
    <recommendedName>
        <fullName evidence="3">Ribosome-recycling factor</fullName>
        <shortName evidence="3">RRF</shortName>
    </recommendedName>
    <alternativeName>
        <fullName evidence="3">Ribosome-releasing factor</fullName>
    </alternativeName>
</protein>
<comment type="subcellular location">
    <subcellularLocation>
        <location evidence="3">Cytoplasm</location>
    </subcellularLocation>
</comment>
<dbReference type="InterPro" id="IPR002661">
    <property type="entry name" value="Ribosome_recyc_fac"/>
</dbReference>
<name>A0A3P3VUF2_9MICO</name>
<dbReference type="RefSeq" id="WP_124973118.1">
    <property type="nucleotide sequence ID" value="NZ_RQVS01000012.1"/>
</dbReference>
<dbReference type="GO" id="GO:0006415">
    <property type="term" value="P:translational termination"/>
    <property type="evidence" value="ECO:0007669"/>
    <property type="project" value="UniProtKB-UniRule"/>
</dbReference>
<keyword evidence="6" id="KW-1185">Reference proteome</keyword>
<dbReference type="Gene3D" id="1.10.132.20">
    <property type="entry name" value="Ribosome-recycling factor"/>
    <property type="match status" value="1"/>
</dbReference>
<comment type="function">
    <text evidence="3">Responsible for the release of ribosomes from messenger RNA at the termination of protein biosynthesis. May increase the efficiency of translation by recycling ribosomes from one round of translation to another.</text>
</comment>
<evidence type="ECO:0000256" key="1">
    <source>
        <dbReference type="ARBA" id="ARBA00005912"/>
    </source>
</evidence>
<dbReference type="EMBL" id="RQVS01000012">
    <property type="protein sequence ID" value="RRJ86084.1"/>
    <property type="molecule type" value="Genomic_DNA"/>
</dbReference>
<feature type="domain" description="Ribosome recycling factor" evidence="4">
    <location>
        <begin position="22"/>
        <end position="182"/>
    </location>
</feature>
<dbReference type="AlphaFoldDB" id="A0A3P3VUF2"/>